<organism evidence="1 2">
    <name type="scientific">Coleophoma cylindrospora</name>
    <dbReference type="NCBI Taxonomy" id="1849047"/>
    <lineage>
        <taxon>Eukaryota</taxon>
        <taxon>Fungi</taxon>
        <taxon>Dikarya</taxon>
        <taxon>Ascomycota</taxon>
        <taxon>Pezizomycotina</taxon>
        <taxon>Leotiomycetes</taxon>
        <taxon>Helotiales</taxon>
        <taxon>Dermateaceae</taxon>
        <taxon>Coleophoma</taxon>
    </lineage>
</organism>
<gene>
    <name evidence="1" type="ORF">BP6252_07503</name>
</gene>
<name>A0A3D8RAE4_9HELO</name>
<dbReference type="EMBL" id="PDLM01000008">
    <property type="protein sequence ID" value="RDW70940.1"/>
    <property type="molecule type" value="Genomic_DNA"/>
</dbReference>
<reference evidence="1 2" key="1">
    <citation type="journal article" date="2018" name="IMA Fungus">
        <title>IMA Genome-F 9: Draft genome sequence of Annulohypoxylon stygium, Aspergillus mulundensis, Berkeleyomyces basicola (syn. Thielaviopsis basicola), Ceratocystis smalleyi, two Cercospora beticola strains, Coleophoma cylindrospora, Fusarium fracticaudum, Phialophora cf. hyalina, and Morchella septimelata.</title>
        <authorList>
            <person name="Wingfield B.D."/>
            <person name="Bills G.F."/>
            <person name="Dong Y."/>
            <person name="Huang W."/>
            <person name="Nel W.J."/>
            <person name="Swalarsk-Parry B.S."/>
            <person name="Vaghefi N."/>
            <person name="Wilken P.M."/>
            <person name="An Z."/>
            <person name="de Beer Z.W."/>
            <person name="De Vos L."/>
            <person name="Chen L."/>
            <person name="Duong T.A."/>
            <person name="Gao Y."/>
            <person name="Hammerbacher A."/>
            <person name="Kikkert J.R."/>
            <person name="Li Y."/>
            <person name="Li H."/>
            <person name="Li K."/>
            <person name="Li Q."/>
            <person name="Liu X."/>
            <person name="Ma X."/>
            <person name="Naidoo K."/>
            <person name="Pethybridge S.J."/>
            <person name="Sun J."/>
            <person name="Steenkamp E.T."/>
            <person name="van der Nest M.A."/>
            <person name="van Wyk S."/>
            <person name="Wingfield M.J."/>
            <person name="Xiong C."/>
            <person name="Yue Q."/>
            <person name="Zhang X."/>
        </authorList>
    </citation>
    <scope>NUCLEOTIDE SEQUENCE [LARGE SCALE GENOMIC DNA]</scope>
    <source>
        <strain evidence="1 2">BP6252</strain>
    </source>
</reference>
<keyword evidence="2" id="KW-1185">Reference proteome</keyword>
<accession>A0A3D8RAE4</accession>
<evidence type="ECO:0000313" key="2">
    <source>
        <dbReference type="Proteomes" id="UP000256645"/>
    </source>
</evidence>
<dbReference type="Pfam" id="PF08982">
    <property type="entry name" value="AtaL"/>
    <property type="match status" value="1"/>
</dbReference>
<dbReference type="InterPro" id="IPR023393">
    <property type="entry name" value="START-like_dom_sf"/>
</dbReference>
<evidence type="ECO:0000313" key="1">
    <source>
        <dbReference type="EMBL" id="RDW70940.1"/>
    </source>
</evidence>
<dbReference type="Proteomes" id="UP000256645">
    <property type="component" value="Unassembled WGS sequence"/>
</dbReference>
<dbReference type="STRING" id="1849047.A0A3D8RAE4"/>
<sequence length="182" mass="20135">MSSKSAFHYNISFTVPANKPESNPKLTSGDLWLGIAHVAHTPQEFAPYVAKTDVLWRAPEQQRLGRAVELTNGGVHTTKGQVLYQEVKICDTMLVEARTEDTGAKTTFLLSYNIGATVSPDSTDISFTVIYELRVAGVLEGSAKAEEIKRDYPELARKACTDTVEQIRQCKLDGRLARFDRG</sequence>
<dbReference type="AlphaFoldDB" id="A0A3D8RAE4"/>
<comment type="caution">
    <text evidence="1">The sequence shown here is derived from an EMBL/GenBank/DDBJ whole genome shotgun (WGS) entry which is preliminary data.</text>
</comment>
<proteinExistence type="predicted"/>
<dbReference type="InterPro" id="IPR015075">
    <property type="entry name" value="AtaL"/>
</dbReference>
<protein>
    <recommendedName>
        <fullName evidence="3">DUF1857-domain-containing protein</fullName>
    </recommendedName>
</protein>
<evidence type="ECO:0008006" key="3">
    <source>
        <dbReference type="Google" id="ProtNLM"/>
    </source>
</evidence>
<dbReference type="SUPFAM" id="SSF55961">
    <property type="entry name" value="Bet v1-like"/>
    <property type="match status" value="1"/>
</dbReference>
<dbReference type="OrthoDB" id="2320332at2759"/>
<dbReference type="Gene3D" id="3.30.530.20">
    <property type="match status" value="1"/>
</dbReference>